<dbReference type="EMBL" id="CP155571">
    <property type="protein sequence ID" value="XFO73886.1"/>
    <property type="molecule type" value="Genomic_DNA"/>
</dbReference>
<evidence type="ECO:0000313" key="2">
    <source>
        <dbReference type="EMBL" id="XFO73886.1"/>
    </source>
</evidence>
<dbReference type="InterPro" id="IPR026816">
    <property type="entry name" value="Flavodoxin_dom"/>
</dbReference>
<dbReference type="Proteomes" id="UP000216052">
    <property type="component" value="Chromosome"/>
</dbReference>
<sequence>MKVKSMNLIYFSPTGTTKTIIQGIARGINQSSVELMDITKPNIRKQQLHILANQLLVVAVPVYVGRIPALVTKWLNTIKAHNTPVVCIVVYGNREYDDAS</sequence>
<feature type="domain" description="Flavodoxin-like" evidence="1">
    <location>
        <begin position="6"/>
        <end position="100"/>
    </location>
</feature>
<dbReference type="InterPro" id="IPR008254">
    <property type="entry name" value="Flavodoxin/NO_synth"/>
</dbReference>
<dbReference type="Pfam" id="PF12724">
    <property type="entry name" value="Flavodoxin_5"/>
    <property type="match status" value="1"/>
</dbReference>
<gene>
    <name evidence="2" type="ORF">SPACI_039940</name>
</gene>
<accession>A0ABZ3J7P0</accession>
<dbReference type="RefSeq" id="WP_211285162.1">
    <property type="nucleotide sequence ID" value="NZ_CP155571.1"/>
</dbReference>
<dbReference type="PROSITE" id="PS50902">
    <property type="entry name" value="FLAVODOXIN_LIKE"/>
    <property type="match status" value="1"/>
</dbReference>
<organism evidence="2 3">
    <name type="scientific">Sporomusa acidovorans (strain ATCC 49682 / DSM 3132 / Mol)</name>
    <dbReference type="NCBI Taxonomy" id="1123286"/>
    <lineage>
        <taxon>Bacteria</taxon>
        <taxon>Bacillati</taxon>
        <taxon>Bacillota</taxon>
        <taxon>Negativicutes</taxon>
        <taxon>Selenomonadales</taxon>
        <taxon>Sporomusaceae</taxon>
        <taxon>Sporomusa</taxon>
    </lineage>
</organism>
<evidence type="ECO:0000259" key="1">
    <source>
        <dbReference type="PROSITE" id="PS50902"/>
    </source>
</evidence>
<keyword evidence="3" id="KW-1185">Reference proteome</keyword>
<dbReference type="Gene3D" id="3.40.50.360">
    <property type="match status" value="1"/>
</dbReference>
<dbReference type="InterPro" id="IPR029039">
    <property type="entry name" value="Flavoprotein-like_sf"/>
</dbReference>
<name>A0ABZ3J7P0_SPOA4</name>
<proteinExistence type="predicted"/>
<protein>
    <recommendedName>
        <fullName evidence="1">Flavodoxin-like domain-containing protein</fullName>
    </recommendedName>
</protein>
<reference evidence="2" key="1">
    <citation type="submission" date="2024-05" db="EMBL/GenBank/DDBJ databases">
        <title>Isolation and characterization of Sporomusa carbonis sp. nov., a carboxydotrophic hydrogenogen in the genus of Sporomusa isolated from a charcoal burning pile.</title>
        <authorList>
            <person name="Boeer T."/>
            <person name="Rosenbaum F."/>
            <person name="Eysell L."/>
            <person name="Mueller V."/>
            <person name="Daniel R."/>
            <person name="Poehlein A."/>
        </authorList>
    </citation>
    <scope>NUCLEOTIDE SEQUENCE [LARGE SCALE GENOMIC DNA]</scope>
    <source>
        <strain evidence="2">DSM 3132</strain>
    </source>
</reference>
<dbReference type="SUPFAM" id="SSF52218">
    <property type="entry name" value="Flavoproteins"/>
    <property type="match status" value="1"/>
</dbReference>
<evidence type="ECO:0000313" key="3">
    <source>
        <dbReference type="Proteomes" id="UP000216052"/>
    </source>
</evidence>